<dbReference type="InterPro" id="IPR008922">
    <property type="entry name" value="Di-copper_centre_dom_sf"/>
</dbReference>
<dbReference type="PROSITE" id="PS00498">
    <property type="entry name" value="TYROSINASE_2"/>
    <property type="match status" value="1"/>
</dbReference>
<keyword evidence="4" id="KW-0560">Oxidoreductase</keyword>
<evidence type="ECO:0000256" key="3">
    <source>
        <dbReference type="ARBA" id="ARBA00022723"/>
    </source>
</evidence>
<keyword evidence="9" id="KW-1185">Reference proteome</keyword>
<comment type="cofactor">
    <cofactor evidence="1">
        <name>Cu(2+)</name>
        <dbReference type="ChEBI" id="CHEBI:29036"/>
    </cofactor>
</comment>
<reference evidence="7" key="5">
    <citation type="submission" date="2020-09" db="EMBL/GenBank/DDBJ databases">
        <authorList>
            <person name="Sun Q."/>
            <person name="Ohkuma M."/>
        </authorList>
    </citation>
    <scope>NUCLEOTIDE SEQUENCE</scope>
    <source>
        <strain evidence="7">JCM 4434</strain>
    </source>
</reference>
<gene>
    <name evidence="7" type="ORF">GCM10010502_51840</name>
    <name evidence="8" type="ORF">HS99_0009700</name>
</gene>
<accession>A0A1E7N234</accession>
<dbReference type="AlphaFoldDB" id="A0A1E7N234"/>
<dbReference type="GeneID" id="97488190"/>
<reference evidence="8 9" key="2">
    <citation type="submission" date="2014-07" db="EMBL/GenBank/DDBJ databases">
        <authorList>
            <person name="Zhang J.E."/>
            <person name="Yang H."/>
            <person name="Guo J."/>
            <person name="Deng Z."/>
            <person name="Luo H."/>
            <person name="Luo M."/>
            <person name="Zhao B."/>
        </authorList>
    </citation>
    <scope>NUCLEOTIDE SEQUENCE [LARGE SCALE GENOMIC DNA]</scope>
    <source>
        <strain evidence="8">ATCC 10762</strain>
        <strain evidence="9">ATCC 10762 / DSM 40127 / CCM 3239 / JCM 4008 / LMG 5968 / NBRC 12843 / NCIMB 8234 / A-377</strain>
    </source>
</reference>
<dbReference type="KEGG" id="kau:B6264_26070"/>
<dbReference type="GO" id="GO:0046872">
    <property type="term" value="F:metal ion binding"/>
    <property type="evidence" value="ECO:0007669"/>
    <property type="project" value="UniProtKB-KW"/>
</dbReference>
<proteinExistence type="inferred from homology"/>
<reference evidence="7" key="1">
    <citation type="journal article" date="2014" name="Int. J. Syst. Evol. Microbiol.">
        <title>Complete genome sequence of Corynebacterium casei LMG S-19264T (=DSM 44701T), isolated from a smear-ripened cheese.</title>
        <authorList>
            <consortium name="US DOE Joint Genome Institute (JGI-PGF)"/>
            <person name="Walter F."/>
            <person name="Albersmeier A."/>
            <person name="Kalinowski J."/>
            <person name="Ruckert C."/>
        </authorList>
    </citation>
    <scope>NUCLEOTIDE SEQUENCE</scope>
    <source>
        <strain evidence="7">JCM 4434</strain>
    </source>
</reference>
<dbReference type="Proteomes" id="UP000610124">
    <property type="component" value="Unassembled WGS sequence"/>
</dbReference>
<dbReference type="InterPro" id="IPR002227">
    <property type="entry name" value="Tyrosinase_Cu-bd"/>
</dbReference>
<dbReference type="RefSeq" id="WP_030555859.1">
    <property type="nucleotide sequence ID" value="NZ_BMUB01000014.1"/>
</dbReference>
<dbReference type="InterPro" id="IPR050316">
    <property type="entry name" value="Tyrosinase/Hemocyanin"/>
</dbReference>
<accession>A0A8H9LSK4</accession>
<evidence type="ECO:0000313" key="9">
    <source>
        <dbReference type="Proteomes" id="UP000037395"/>
    </source>
</evidence>
<evidence type="ECO:0000259" key="6">
    <source>
        <dbReference type="PROSITE" id="PS00498"/>
    </source>
</evidence>
<dbReference type="Gene3D" id="1.10.1280.10">
    <property type="entry name" value="Di-copper center containing domain from catechol oxidase"/>
    <property type="match status" value="2"/>
</dbReference>
<comment type="caution">
    <text evidence="8">The sequence shown here is derived from an EMBL/GenBank/DDBJ whole genome shotgun (WGS) entry which is preliminary data.</text>
</comment>
<dbReference type="PANTHER" id="PTHR11474:SF126">
    <property type="entry name" value="TYROSINASE-LIKE PROTEIN TYR-1-RELATED"/>
    <property type="match status" value="1"/>
</dbReference>
<dbReference type="OrthoDB" id="2874181at2"/>
<sequence length="296" mass="33387">MTIDQTTTAERPFGGRFPDRAELRRLQDSWGLQPTLDPEAAAVRFDRHVASFQPEPNGTIPEQVPAEVARNFVMQLASSLTRVRIDHRNLDQAGRDRFNRALQQVHASGAYEQLAAVHADMSHRMHSMSGPVGTQRFLPWHRRYLLELEDLLRSVQPALTVPYWDYANDHARPDWVWRPPNVVRDTPGAAGGSLPTQAIIDGLLARPRYNPFTSHLETDAHNQVHNWCNGTISDIMESAHDPIFWLLHANVDHIWDGWQLNHTGKPSLTGKDAVLDPWTSTASDVNSTTILGYSYA</sequence>
<evidence type="ECO:0000313" key="7">
    <source>
        <dbReference type="EMBL" id="GGU92120.1"/>
    </source>
</evidence>
<dbReference type="PANTHER" id="PTHR11474">
    <property type="entry name" value="TYROSINASE FAMILY MEMBER"/>
    <property type="match status" value="1"/>
</dbReference>
<protein>
    <recommendedName>
        <fullName evidence="6">Tyrosinase copper-binding domain-containing protein</fullName>
    </recommendedName>
</protein>
<name>A0A1E7N234_KITAU</name>
<reference evidence="8" key="4">
    <citation type="submission" date="2016-08" db="EMBL/GenBank/DDBJ databases">
        <title>Sequencing, Assembly and Comparative Genomics of S. aureofaciens ATCC 10762.</title>
        <authorList>
            <person name="Gradnigo J.S."/>
            <person name="Johnson N."/>
            <person name="Somerville G.A."/>
        </authorList>
    </citation>
    <scope>NUCLEOTIDE SEQUENCE [LARGE SCALE GENOMIC DNA]</scope>
    <source>
        <strain evidence="8">ATCC 10762</strain>
    </source>
</reference>
<evidence type="ECO:0000256" key="5">
    <source>
        <dbReference type="ARBA" id="ARBA00023008"/>
    </source>
</evidence>
<evidence type="ECO:0000256" key="4">
    <source>
        <dbReference type="ARBA" id="ARBA00023002"/>
    </source>
</evidence>
<dbReference type="EMBL" id="BMUB01000014">
    <property type="protein sequence ID" value="GGU92120.1"/>
    <property type="molecule type" value="Genomic_DNA"/>
</dbReference>
<reference evidence="9" key="3">
    <citation type="submission" date="2016-08" db="EMBL/GenBank/DDBJ databases">
        <title>Sequencing, assembly and comparative genomics of S. aureofaciens ATCC 10762.</title>
        <authorList>
            <person name="Gradnigo J.S."/>
            <person name="Johnson N."/>
            <person name="Somerville G.A."/>
        </authorList>
    </citation>
    <scope>NUCLEOTIDE SEQUENCE [LARGE SCALE GENOMIC DNA]</scope>
    <source>
        <strain evidence="9">ATCC 10762 / DSM 40127 / CCM 3239 / JCM 4008 / LMG 5968 / NBRC 12843 / NCIMB 8234 / A-377</strain>
    </source>
</reference>
<dbReference type="Pfam" id="PF00264">
    <property type="entry name" value="Tyrosinase"/>
    <property type="match status" value="2"/>
</dbReference>
<evidence type="ECO:0000313" key="8">
    <source>
        <dbReference type="EMBL" id="OEV34747.1"/>
    </source>
</evidence>
<dbReference type="Proteomes" id="UP000037395">
    <property type="component" value="Unassembled WGS sequence"/>
</dbReference>
<evidence type="ECO:0000256" key="2">
    <source>
        <dbReference type="ARBA" id="ARBA00009928"/>
    </source>
</evidence>
<keyword evidence="5" id="KW-0186">Copper</keyword>
<organism evidence="8 9">
    <name type="scientific">Kitasatospora aureofaciens</name>
    <name type="common">Streptomyces aureofaciens</name>
    <dbReference type="NCBI Taxonomy" id="1894"/>
    <lineage>
        <taxon>Bacteria</taxon>
        <taxon>Bacillati</taxon>
        <taxon>Actinomycetota</taxon>
        <taxon>Actinomycetes</taxon>
        <taxon>Kitasatosporales</taxon>
        <taxon>Streptomycetaceae</taxon>
        <taxon>Kitasatospora</taxon>
    </lineage>
</organism>
<keyword evidence="3" id="KW-0479">Metal-binding</keyword>
<evidence type="ECO:0000256" key="1">
    <source>
        <dbReference type="ARBA" id="ARBA00001973"/>
    </source>
</evidence>
<feature type="domain" description="Tyrosinase copper-binding" evidence="6">
    <location>
        <begin position="241"/>
        <end position="252"/>
    </location>
</feature>
<dbReference type="GO" id="GO:0016491">
    <property type="term" value="F:oxidoreductase activity"/>
    <property type="evidence" value="ECO:0007669"/>
    <property type="project" value="UniProtKB-KW"/>
</dbReference>
<comment type="similarity">
    <text evidence="2">Belongs to the tyrosinase family.</text>
</comment>
<dbReference type="EMBL" id="JPRF03000043">
    <property type="protein sequence ID" value="OEV34747.1"/>
    <property type="molecule type" value="Genomic_DNA"/>
</dbReference>
<dbReference type="SUPFAM" id="SSF48056">
    <property type="entry name" value="Di-copper centre-containing domain"/>
    <property type="match status" value="1"/>
</dbReference>